<sequence length="59" mass="6572">MGWDRHYGFQLYQSDPSGNYGGWKATCIGNNSANAVSMLKQEYKEGETNLQEALALSIK</sequence>
<name>V4AUE2_LOTGI</name>
<dbReference type="KEGG" id="lgi:LOTGIDRAFT_146935"/>
<accession>V4AUE2</accession>
<dbReference type="RefSeq" id="XP_009048390.1">
    <property type="nucleotide sequence ID" value="XM_009050142.1"/>
</dbReference>
<dbReference type="InterPro" id="IPR050115">
    <property type="entry name" value="Proteasome_alpha"/>
</dbReference>
<evidence type="ECO:0000256" key="1">
    <source>
        <dbReference type="ARBA" id="ARBA00022942"/>
    </source>
</evidence>
<organism evidence="2 3">
    <name type="scientific">Lottia gigantea</name>
    <name type="common">Giant owl limpet</name>
    <dbReference type="NCBI Taxonomy" id="225164"/>
    <lineage>
        <taxon>Eukaryota</taxon>
        <taxon>Metazoa</taxon>
        <taxon>Spiralia</taxon>
        <taxon>Lophotrochozoa</taxon>
        <taxon>Mollusca</taxon>
        <taxon>Gastropoda</taxon>
        <taxon>Patellogastropoda</taxon>
        <taxon>Lottioidea</taxon>
        <taxon>Lottiidae</taxon>
        <taxon>Lottia</taxon>
    </lineage>
</organism>
<dbReference type="EMBL" id="KB200617">
    <property type="protein sequence ID" value="ESP00923.1"/>
    <property type="molecule type" value="Genomic_DNA"/>
</dbReference>
<feature type="non-terminal residue" evidence="2">
    <location>
        <position position="59"/>
    </location>
</feature>
<dbReference type="CTD" id="20235179"/>
<proteinExistence type="predicted"/>
<dbReference type="GO" id="GO:0051603">
    <property type="term" value="P:proteolysis involved in protein catabolic process"/>
    <property type="evidence" value="ECO:0007669"/>
    <property type="project" value="InterPro"/>
</dbReference>
<dbReference type="InterPro" id="IPR029055">
    <property type="entry name" value="Ntn_hydrolases_N"/>
</dbReference>
<dbReference type="HOGENOM" id="CLU_2967766_0_0_1"/>
<dbReference type="InterPro" id="IPR001353">
    <property type="entry name" value="Proteasome_sua/b"/>
</dbReference>
<dbReference type="Gene3D" id="3.60.20.10">
    <property type="entry name" value="Glutamine Phosphoribosylpyrophosphate, subunit 1, domain 1"/>
    <property type="match status" value="1"/>
</dbReference>
<protein>
    <recommendedName>
        <fullName evidence="4">Proteasome subunit alpha type-4</fullName>
    </recommendedName>
</protein>
<evidence type="ECO:0000313" key="3">
    <source>
        <dbReference type="Proteomes" id="UP000030746"/>
    </source>
</evidence>
<keyword evidence="1" id="KW-0647">Proteasome</keyword>
<dbReference type="GeneID" id="20235179"/>
<evidence type="ECO:0000313" key="2">
    <source>
        <dbReference type="EMBL" id="ESP00923.1"/>
    </source>
</evidence>
<dbReference type="STRING" id="225164.V4AUE2"/>
<dbReference type="PANTHER" id="PTHR11599">
    <property type="entry name" value="PROTEASOME SUBUNIT ALPHA/BETA"/>
    <property type="match status" value="1"/>
</dbReference>
<keyword evidence="3" id="KW-1185">Reference proteome</keyword>
<dbReference type="Pfam" id="PF00227">
    <property type="entry name" value="Proteasome"/>
    <property type="match status" value="1"/>
</dbReference>
<dbReference type="OrthoDB" id="431557at2759"/>
<dbReference type="SUPFAM" id="SSF56235">
    <property type="entry name" value="N-terminal nucleophile aminohydrolases (Ntn hydrolases)"/>
    <property type="match status" value="1"/>
</dbReference>
<dbReference type="GO" id="GO:0005839">
    <property type="term" value="C:proteasome core complex"/>
    <property type="evidence" value="ECO:0007669"/>
    <property type="project" value="InterPro"/>
</dbReference>
<dbReference type="Proteomes" id="UP000030746">
    <property type="component" value="Unassembled WGS sequence"/>
</dbReference>
<gene>
    <name evidence="2" type="ORF">LOTGIDRAFT_146935</name>
</gene>
<evidence type="ECO:0008006" key="4">
    <source>
        <dbReference type="Google" id="ProtNLM"/>
    </source>
</evidence>
<dbReference type="AlphaFoldDB" id="V4AUE2"/>
<reference evidence="2 3" key="1">
    <citation type="journal article" date="2013" name="Nature">
        <title>Insights into bilaterian evolution from three spiralian genomes.</title>
        <authorList>
            <person name="Simakov O."/>
            <person name="Marletaz F."/>
            <person name="Cho S.J."/>
            <person name="Edsinger-Gonzales E."/>
            <person name="Havlak P."/>
            <person name="Hellsten U."/>
            <person name="Kuo D.H."/>
            <person name="Larsson T."/>
            <person name="Lv J."/>
            <person name="Arendt D."/>
            <person name="Savage R."/>
            <person name="Osoegawa K."/>
            <person name="de Jong P."/>
            <person name="Grimwood J."/>
            <person name="Chapman J.A."/>
            <person name="Shapiro H."/>
            <person name="Aerts A."/>
            <person name="Otillar R.P."/>
            <person name="Terry A.Y."/>
            <person name="Boore J.L."/>
            <person name="Grigoriev I.V."/>
            <person name="Lindberg D.R."/>
            <person name="Seaver E.C."/>
            <person name="Weisblat D.A."/>
            <person name="Putnam N.H."/>
            <person name="Rokhsar D.S."/>
        </authorList>
    </citation>
    <scope>NUCLEOTIDE SEQUENCE [LARGE SCALE GENOMIC DNA]</scope>
</reference>